<dbReference type="Proteomes" id="UP000233766">
    <property type="component" value="Unassembled WGS sequence"/>
</dbReference>
<protein>
    <recommendedName>
        <fullName evidence="3">Aldehyde dehydrogenase</fullName>
    </recommendedName>
</protein>
<organism evidence="8 9">
    <name type="scientific">Nocardia fluminea</name>
    <dbReference type="NCBI Taxonomy" id="134984"/>
    <lineage>
        <taxon>Bacteria</taxon>
        <taxon>Bacillati</taxon>
        <taxon>Actinomycetota</taxon>
        <taxon>Actinomycetes</taxon>
        <taxon>Mycobacteriales</taxon>
        <taxon>Nocardiaceae</taxon>
        <taxon>Nocardia</taxon>
    </lineage>
</organism>
<dbReference type="Gene3D" id="3.40.605.10">
    <property type="entry name" value="Aldehyde Dehydrogenase, Chain A, domain 1"/>
    <property type="match status" value="1"/>
</dbReference>
<dbReference type="PIRSF" id="PIRSF036492">
    <property type="entry name" value="ALDH"/>
    <property type="match status" value="1"/>
</dbReference>
<dbReference type="InterPro" id="IPR016161">
    <property type="entry name" value="Ald_DH/histidinol_DH"/>
</dbReference>
<evidence type="ECO:0000256" key="5">
    <source>
        <dbReference type="PROSITE-ProRule" id="PRU10007"/>
    </source>
</evidence>
<evidence type="ECO:0000313" key="9">
    <source>
        <dbReference type="Proteomes" id="UP000233766"/>
    </source>
</evidence>
<dbReference type="InterPro" id="IPR012394">
    <property type="entry name" value="Aldehyde_DH_NAD(P)"/>
</dbReference>
<dbReference type="GO" id="GO:0016620">
    <property type="term" value="F:oxidoreductase activity, acting on the aldehyde or oxo group of donors, NAD or NADP as acceptor"/>
    <property type="evidence" value="ECO:0007669"/>
    <property type="project" value="InterPro"/>
</dbReference>
<evidence type="ECO:0000259" key="7">
    <source>
        <dbReference type="Pfam" id="PF00171"/>
    </source>
</evidence>
<dbReference type="InterPro" id="IPR016162">
    <property type="entry name" value="Ald_DH_N"/>
</dbReference>
<evidence type="ECO:0000256" key="1">
    <source>
        <dbReference type="ARBA" id="ARBA00009986"/>
    </source>
</evidence>
<dbReference type="EMBL" id="PJMW01000001">
    <property type="protein sequence ID" value="PKV98714.1"/>
    <property type="molecule type" value="Genomic_DNA"/>
</dbReference>
<dbReference type="OrthoDB" id="6882680at2"/>
<comment type="similarity">
    <text evidence="1 3 6">Belongs to the aldehyde dehydrogenase family.</text>
</comment>
<dbReference type="FunFam" id="3.40.309.10:FF:000009">
    <property type="entry name" value="Aldehyde dehydrogenase A"/>
    <property type="match status" value="1"/>
</dbReference>
<dbReference type="AlphaFoldDB" id="A0A2N3WXY8"/>
<dbReference type="RefSeq" id="WP_101463132.1">
    <property type="nucleotide sequence ID" value="NZ_PJMW01000001.1"/>
</dbReference>
<dbReference type="InterPro" id="IPR016163">
    <property type="entry name" value="Ald_DH_C"/>
</dbReference>
<dbReference type="SUPFAM" id="SSF53720">
    <property type="entry name" value="ALDH-like"/>
    <property type="match status" value="1"/>
</dbReference>
<feature type="domain" description="Aldehyde dehydrogenase" evidence="7">
    <location>
        <begin position="15"/>
        <end position="468"/>
    </location>
</feature>
<keyword evidence="9" id="KW-1185">Reference proteome</keyword>
<dbReference type="InterPro" id="IPR029510">
    <property type="entry name" value="Ald_DH_CS_GLU"/>
</dbReference>
<feature type="active site" evidence="4 5">
    <location>
        <position position="247"/>
    </location>
</feature>
<dbReference type="Pfam" id="PF00171">
    <property type="entry name" value="Aldedh"/>
    <property type="match status" value="1"/>
</dbReference>
<name>A0A2N3WXY8_9NOCA</name>
<evidence type="ECO:0000256" key="2">
    <source>
        <dbReference type="ARBA" id="ARBA00023002"/>
    </source>
</evidence>
<reference evidence="8 9" key="1">
    <citation type="submission" date="2017-12" db="EMBL/GenBank/DDBJ databases">
        <title>Sequencing the genomes of 1000 Actinobacteria strains.</title>
        <authorList>
            <person name="Klenk H.-P."/>
        </authorList>
    </citation>
    <scope>NUCLEOTIDE SEQUENCE [LARGE SCALE GENOMIC DNA]</scope>
    <source>
        <strain evidence="8 9">DSM 44489</strain>
    </source>
</reference>
<dbReference type="PANTHER" id="PTHR11699">
    <property type="entry name" value="ALDEHYDE DEHYDROGENASE-RELATED"/>
    <property type="match status" value="1"/>
</dbReference>
<accession>A0A2N3WXY8</accession>
<evidence type="ECO:0000313" key="8">
    <source>
        <dbReference type="EMBL" id="PKV98714.1"/>
    </source>
</evidence>
<dbReference type="Gene3D" id="3.40.309.10">
    <property type="entry name" value="Aldehyde Dehydrogenase, Chain A, domain 2"/>
    <property type="match status" value="1"/>
</dbReference>
<proteinExistence type="inferred from homology"/>
<evidence type="ECO:0000256" key="4">
    <source>
        <dbReference type="PIRSR" id="PIRSR036492-1"/>
    </source>
</evidence>
<evidence type="ECO:0000256" key="6">
    <source>
        <dbReference type="RuleBase" id="RU003345"/>
    </source>
</evidence>
<dbReference type="CDD" id="cd07099">
    <property type="entry name" value="ALDH_DDALDH"/>
    <property type="match status" value="1"/>
</dbReference>
<comment type="caution">
    <text evidence="8">The sequence shown here is derived from an EMBL/GenBank/DDBJ whole genome shotgun (WGS) entry which is preliminary data.</text>
</comment>
<dbReference type="InterPro" id="IPR015590">
    <property type="entry name" value="Aldehyde_DH_dom"/>
</dbReference>
<gene>
    <name evidence="8" type="ORF">ATK86_0736</name>
</gene>
<evidence type="ECO:0000256" key="3">
    <source>
        <dbReference type="PIRNR" id="PIRNR036492"/>
    </source>
</evidence>
<keyword evidence="2 3" id="KW-0560">Oxidoreductase</keyword>
<feature type="active site" evidence="4">
    <location>
        <position position="281"/>
    </location>
</feature>
<dbReference type="GO" id="GO:0006081">
    <property type="term" value="P:aldehyde metabolic process"/>
    <property type="evidence" value="ECO:0007669"/>
    <property type="project" value="InterPro"/>
</dbReference>
<dbReference type="PROSITE" id="PS00687">
    <property type="entry name" value="ALDEHYDE_DEHYDR_GLU"/>
    <property type="match status" value="1"/>
</dbReference>
<sequence>MAIVQPLPRASDGRRRLGLSSPVHGGAVGDIVVSTPEDVGQAVARARSAQVAWAARPVRERAAIIRSAVEVLIARQDEIIDTLRAESGKPRVEAMAIEILASCDFLNYWSRRAKRDLADHRERLHGYIRPFKKLTVHYRPLGVVGVITPWNAPFVLSMNPVAQALLAGNAVVLKPSEVTPHSGGWVVKILHEAGVPADVLQLIHGDGETGAALVDAEVDKISFTGSVTTGRKVAEACARQLIPCTLELGGKDAMIVCDDADIERAAEGAVYLSMFNSGQVCLSVERIYVVESVADEFIRLVQQKAQSLTCGADDSADLGPMCWDRQVAIVTRHLEDAKRRGAVLLVGGEAGTAEGLFFAPTVAVDVTHDMELMREETFGPVAAIMRVADEEEAIRLANDCQYGLSGSVFTKDTAKALRIAKRLDTGSVVHNDAAVIYGVPEAPFGGRKRSGVGQTNGRHGLRGFTHAQPILLDRWQLKRERIWYPYTEESVAAIAGTLKYGFGSAIARRLMS</sequence>